<organism evidence="4 5">
    <name type="scientific">Tenebrionibacter intestinalis</name>
    <dbReference type="NCBI Taxonomy" id="2799638"/>
    <lineage>
        <taxon>Bacteria</taxon>
        <taxon>Pseudomonadati</taxon>
        <taxon>Pseudomonadota</taxon>
        <taxon>Gammaproteobacteria</taxon>
        <taxon>Enterobacterales</taxon>
        <taxon>Enterobacteriaceae</taxon>
        <taxon>Tenebrionibacter/Tenebrionicola group</taxon>
        <taxon>Tenebrionibacter</taxon>
    </lineage>
</organism>
<evidence type="ECO:0000256" key="2">
    <source>
        <dbReference type="ARBA" id="ARBA00023125"/>
    </source>
</evidence>
<keyword evidence="5" id="KW-1185">Reference proteome</keyword>
<evidence type="ECO:0000256" key="1">
    <source>
        <dbReference type="ARBA" id="ARBA00023015"/>
    </source>
</evidence>
<keyword evidence="2" id="KW-0238">DNA-binding</keyword>
<reference evidence="4" key="1">
    <citation type="submission" date="2021-01" db="EMBL/GenBank/DDBJ databases">
        <title>Intestinitalea alba gen. nov., sp. nov., a novel genus of the family Enterobacteriaceae, isolated from the gut of the plastic-eating mealworm Tenebrio molitor L.</title>
        <authorList>
            <person name="Yang Y."/>
        </authorList>
    </citation>
    <scope>NUCLEOTIDE SEQUENCE</scope>
    <source>
        <strain evidence="4">BIT-L3</strain>
    </source>
</reference>
<dbReference type="InterPro" id="IPR010982">
    <property type="entry name" value="Lambda_DNA-bd_dom_sf"/>
</dbReference>
<proteinExistence type="predicted"/>
<protein>
    <submittedName>
        <fullName evidence="4">HTH-type transcriptional regulator</fullName>
    </submittedName>
</protein>
<dbReference type="Proteomes" id="UP000659047">
    <property type="component" value="Unassembled WGS sequence"/>
</dbReference>
<dbReference type="RefSeq" id="WP_238714861.1">
    <property type="nucleotide sequence ID" value="NZ_JAEPBH010000047.1"/>
</dbReference>
<dbReference type="InterPro" id="IPR052359">
    <property type="entry name" value="HTH-type_reg/antitoxin"/>
</dbReference>
<evidence type="ECO:0000256" key="3">
    <source>
        <dbReference type="ARBA" id="ARBA00023163"/>
    </source>
</evidence>
<dbReference type="PANTHER" id="PTHR36511">
    <property type="entry name" value="MERR FAMILY BACTERIAL REGULATORY PROTEIN"/>
    <property type="match status" value="1"/>
</dbReference>
<evidence type="ECO:0000313" key="5">
    <source>
        <dbReference type="Proteomes" id="UP000659047"/>
    </source>
</evidence>
<sequence length="95" mass="10792">MEVNDPVSELLNNLELIVFKKTERTVGHTHPDAFNEFMALRDSTGLEESEFARAMGVSVTTVREWSARRIRPSGAELKLLRLIQANPRLSNQLLE</sequence>
<gene>
    <name evidence="4" type="ORF">JJB97_15125</name>
</gene>
<dbReference type="NCBIfam" id="NF007481">
    <property type="entry name" value="PRK10072.1"/>
    <property type="match status" value="1"/>
</dbReference>
<keyword evidence="1" id="KW-0805">Transcription regulation</keyword>
<dbReference type="SUPFAM" id="SSF47413">
    <property type="entry name" value="lambda repressor-like DNA-binding domains"/>
    <property type="match status" value="1"/>
</dbReference>
<dbReference type="GO" id="GO:0003677">
    <property type="term" value="F:DNA binding"/>
    <property type="evidence" value="ECO:0007669"/>
    <property type="project" value="UniProtKB-KW"/>
</dbReference>
<evidence type="ECO:0000313" key="4">
    <source>
        <dbReference type="EMBL" id="MBK4716638.1"/>
    </source>
</evidence>
<name>A0A8K0V784_9ENTR</name>
<keyword evidence="3" id="KW-0804">Transcription</keyword>
<dbReference type="EMBL" id="JAEPBH010000047">
    <property type="protein sequence ID" value="MBK4716638.1"/>
    <property type="molecule type" value="Genomic_DNA"/>
</dbReference>
<dbReference type="PANTHER" id="PTHR36511:SF6">
    <property type="entry name" value="TRANSCRIPTIONAL REGULATOR"/>
    <property type="match status" value="1"/>
</dbReference>
<dbReference type="Gene3D" id="1.10.260.40">
    <property type="entry name" value="lambda repressor-like DNA-binding domains"/>
    <property type="match status" value="1"/>
</dbReference>
<comment type="caution">
    <text evidence="4">The sequence shown here is derived from an EMBL/GenBank/DDBJ whole genome shotgun (WGS) entry which is preliminary data.</text>
</comment>
<accession>A0A8K0V784</accession>
<dbReference type="AlphaFoldDB" id="A0A8K0V784"/>